<accession>F0F6F2</accession>
<evidence type="ECO:0000256" key="1">
    <source>
        <dbReference type="SAM" id="SignalP"/>
    </source>
</evidence>
<dbReference type="OrthoDB" id="1123245at2"/>
<comment type="caution">
    <text evidence="2">The sequence shown here is derived from an EMBL/GenBank/DDBJ whole genome shotgun (WGS) entry which is preliminary data.</text>
</comment>
<dbReference type="eggNOG" id="COG3291">
    <property type="taxonomic scope" value="Bacteria"/>
</dbReference>
<dbReference type="RefSeq" id="WP_007368704.1">
    <property type="nucleotide sequence ID" value="NZ_GL872283.1"/>
</dbReference>
<gene>
    <name evidence="2" type="ORF">HMPREF9141_1174</name>
</gene>
<dbReference type="InterPro" id="IPR026341">
    <property type="entry name" value="T9SS_type_B"/>
</dbReference>
<protein>
    <recommendedName>
        <fullName evidence="4">Gliding motility-associated C-terminal domain protein</fullName>
    </recommendedName>
</protein>
<dbReference type="HOGENOM" id="CLU_079879_0_0_10"/>
<evidence type="ECO:0008006" key="4">
    <source>
        <dbReference type="Google" id="ProtNLM"/>
    </source>
</evidence>
<name>F0F6F2_9BACT</name>
<evidence type="ECO:0000313" key="2">
    <source>
        <dbReference type="EMBL" id="EGC20234.1"/>
    </source>
</evidence>
<keyword evidence="1" id="KW-0732">Signal</keyword>
<keyword evidence="3" id="KW-1185">Reference proteome</keyword>
<dbReference type="Pfam" id="PF13585">
    <property type="entry name" value="CHU_C"/>
    <property type="match status" value="1"/>
</dbReference>
<dbReference type="Gene3D" id="2.60.40.10">
    <property type="entry name" value="Immunoglobulins"/>
    <property type="match status" value="1"/>
</dbReference>
<evidence type="ECO:0000313" key="3">
    <source>
        <dbReference type="Proteomes" id="UP000005697"/>
    </source>
</evidence>
<proteinExistence type="predicted"/>
<reference evidence="2 3" key="1">
    <citation type="submission" date="2011-01" db="EMBL/GenBank/DDBJ databases">
        <authorList>
            <person name="Muzny D."/>
            <person name="Qin X."/>
            <person name="Deng J."/>
            <person name="Jiang H."/>
            <person name="Liu Y."/>
            <person name="Qu J."/>
            <person name="Song X.-Z."/>
            <person name="Zhang L."/>
            <person name="Thornton R."/>
            <person name="Coyle M."/>
            <person name="Francisco L."/>
            <person name="Jackson L."/>
            <person name="Javaid M."/>
            <person name="Korchina V."/>
            <person name="Kovar C."/>
            <person name="Mata R."/>
            <person name="Mathew T."/>
            <person name="Ngo R."/>
            <person name="Nguyen L."/>
            <person name="Nguyen N."/>
            <person name="Okwuonu G."/>
            <person name="Ongeri F."/>
            <person name="Pham C."/>
            <person name="Simmons D."/>
            <person name="Wilczek-Boney K."/>
            <person name="Hale W."/>
            <person name="Jakkamsetti A."/>
            <person name="Pham P."/>
            <person name="Ruth R."/>
            <person name="San Lucas F."/>
            <person name="Warren J."/>
            <person name="Zhang J."/>
            <person name="Zhao Z."/>
            <person name="Zhou C."/>
            <person name="Zhu D."/>
            <person name="Lee S."/>
            <person name="Bess C."/>
            <person name="Blankenburg K."/>
            <person name="Forbes L."/>
            <person name="Fu Q."/>
            <person name="Gubbala S."/>
            <person name="Hirani K."/>
            <person name="Jayaseelan J.C."/>
            <person name="Lara F."/>
            <person name="Munidasa M."/>
            <person name="Palculict T."/>
            <person name="Patil S."/>
            <person name="Pu L.-L."/>
            <person name="Saada N."/>
            <person name="Tang L."/>
            <person name="Weissenberger G."/>
            <person name="Zhu Y."/>
            <person name="Hemphill L."/>
            <person name="Shang Y."/>
            <person name="Youmans B."/>
            <person name="Ayvaz T."/>
            <person name="Ross M."/>
            <person name="Santibanez J."/>
            <person name="Aqrawi P."/>
            <person name="Gross S."/>
            <person name="Joshi V."/>
            <person name="Fowler G."/>
            <person name="Nazareth L."/>
            <person name="Reid J."/>
            <person name="Worley K."/>
            <person name="Petrosino J."/>
            <person name="Highlander S."/>
            <person name="Gibbs R."/>
        </authorList>
    </citation>
    <scope>NUCLEOTIDE SEQUENCE [LARGE SCALE GENOMIC DNA]</scope>
    <source>
        <strain evidence="2 3">DSM 16608</strain>
    </source>
</reference>
<dbReference type="AlphaFoldDB" id="F0F6F2"/>
<dbReference type="STRING" id="888743.HMPREF9141_1174"/>
<feature type="signal peptide" evidence="1">
    <location>
        <begin position="1"/>
        <end position="23"/>
    </location>
</feature>
<dbReference type="Proteomes" id="UP000005697">
    <property type="component" value="Unassembled WGS sequence"/>
</dbReference>
<sequence>MKPRKTSLLAAMLTILFSVSSRAQDCQPSGKFTDKEGEAGTIAAGETYAGSAPLTVTFSANPPSGHDPATNYEWHFFNQNNTREAYLIRYDEDTEYIFTEAGTTRVVLYEILNGDTTRYNAINVSISESSLQMPNAFSPNGDGINDVYRAKPGYKSIVSFKAVIFNRWGQKLYEWDDPAGGWDGKYKGRDVAQGTYFVNVTAKGADGREFRIRRDVNLLRGYTQAAH</sequence>
<feature type="chain" id="PRO_5003252121" description="Gliding motility-associated C-terminal domain protein" evidence="1">
    <location>
        <begin position="24"/>
        <end position="227"/>
    </location>
</feature>
<dbReference type="InterPro" id="IPR013783">
    <property type="entry name" value="Ig-like_fold"/>
</dbReference>
<dbReference type="EMBL" id="AEWX01000017">
    <property type="protein sequence ID" value="EGC20234.1"/>
    <property type="molecule type" value="Genomic_DNA"/>
</dbReference>
<organism evidence="2 3">
    <name type="scientific">Prevotella multiformis DSM 16608</name>
    <dbReference type="NCBI Taxonomy" id="888743"/>
    <lineage>
        <taxon>Bacteria</taxon>
        <taxon>Pseudomonadati</taxon>
        <taxon>Bacteroidota</taxon>
        <taxon>Bacteroidia</taxon>
        <taxon>Bacteroidales</taxon>
        <taxon>Prevotellaceae</taxon>
        <taxon>Prevotella</taxon>
    </lineage>
</organism>
<dbReference type="NCBIfam" id="TIGR04131">
    <property type="entry name" value="Bac_Flav_CTERM"/>
    <property type="match status" value="1"/>
</dbReference>